<proteinExistence type="predicted"/>
<dbReference type="EMBL" id="IACI01076210">
    <property type="protein sequence ID" value="LAA29080.1"/>
    <property type="molecule type" value="Transcribed_RNA"/>
</dbReference>
<reference evidence="1" key="2">
    <citation type="submission" date="2017-12" db="EMBL/GenBank/DDBJ databases">
        <title>Coralsnake Venomics: Analyses of Venom Gland Transcriptomes and Proteomes of Six Brazilian Taxa.</title>
        <authorList>
            <person name="Aird S.D."/>
            <person name="Jorge da Silva N."/>
            <person name="Qiu L."/>
            <person name="Villar-Briones A."/>
            <person name="Aparecida-Saddi V."/>
            <person name="Campos-Telles M.P."/>
            <person name="Grau M."/>
            <person name="Mikheyev A.S."/>
        </authorList>
    </citation>
    <scope>NUCLEOTIDE SEQUENCE</scope>
    <source>
        <tissue evidence="1">Venom_gland</tissue>
    </source>
</reference>
<dbReference type="AlphaFoldDB" id="A0A2H6NBU7"/>
<name>A0A2H6NBU7_9SAUR</name>
<protein>
    <submittedName>
        <fullName evidence="1">Uncharacterized protein</fullName>
    </submittedName>
</protein>
<reference evidence="1" key="1">
    <citation type="submission" date="2017-07" db="EMBL/GenBank/DDBJ databases">
        <authorList>
            <person name="Mikheyev A."/>
            <person name="Grau M."/>
        </authorList>
    </citation>
    <scope>NUCLEOTIDE SEQUENCE</scope>
    <source>
        <tissue evidence="1">Venom_gland</tissue>
    </source>
</reference>
<sequence length="121" mass="13917">MECSSEMLMVHLISLHHKWVLLAKLDCWVKQIQGTNWTLSLLSSICIICLILQLLDSFKRPWNFLSQGSNLLESKLELLVIFGPCGWKKTLYGVSYSLTFCFHQCLEALKVKNKREINGSL</sequence>
<organism evidence="1">
    <name type="scientific">Micrurus carvalhoi</name>
    <dbReference type="NCBI Taxonomy" id="3147026"/>
    <lineage>
        <taxon>Eukaryota</taxon>
        <taxon>Metazoa</taxon>
        <taxon>Chordata</taxon>
        <taxon>Craniata</taxon>
        <taxon>Vertebrata</taxon>
        <taxon>Euteleostomi</taxon>
        <taxon>Lepidosauria</taxon>
        <taxon>Squamata</taxon>
        <taxon>Bifurcata</taxon>
        <taxon>Unidentata</taxon>
        <taxon>Episquamata</taxon>
        <taxon>Toxicofera</taxon>
        <taxon>Serpentes</taxon>
        <taxon>Colubroidea</taxon>
        <taxon>Elapidae</taxon>
        <taxon>Elapinae</taxon>
        <taxon>Micrurus</taxon>
    </lineage>
</organism>
<evidence type="ECO:0000313" key="1">
    <source>
        <dbReference type="EMBL" id="LAA29080.1"/>
    </source>
</evidence>
<accession>A0A2H6NBU7</accession>